<feature type="transmembrane region" description="Helical" evidence="5">
    <location>
        <begin position="1052"/>
        <end position="1070"/>
    </location>
</feature>
<organism evidence="7 8">
    <name type="scientific">Blepharisma stoltei</name>
    <dbReference type="NCBI Taxonomy" id="1481888"/>
    <lineage>
        <taxon>Eukaryota</taxon>
        <taxon>Sar</taxon>
        <taxon>Alveolata</taxon>
        <taxon>Ciliophora</taxon>
        <taxon>Postciliodesmatophora</taxon>
        <taxon>Heterotrichea</taxon>
        <taxon>Heterotrichida</taxon>
        <taxon>Blepharismidae</taxon>
        <taxon>Blepharisma</taxon>
    </lineage>
</organism>
<evidence type="ECO:0000256" key="5">
    <source>
        <dbReference type="SAM" id="Phobius"/>
    </source>
</evidence>
<evidence type="ECO:0000313" key="8">
    <source>
        <dbReference type="Proteomes" id="UP001162131"/>
    </source>
</evidence>
<comment type="subcellular location">
    <subcellularLocation>
        <location evidence="1">Membrane</location>
    </subcellularLocation>
</comment>
<keyword evidence="4 5" id="KW-0472">Membrane</keyword>
<dbReference type="InterPro" id="IPR001828">
    <property type="entry name" value="ANF_lig-bd_rcpt"/>
</dbReference>
<dbReference type="GO" id="GO:0016020">
    <property type="term" value="C:membrane"/>
    <property type="evidence" value="ECO:0007669"/>
    <property type="project" value="UniProtKB-SubCell"/>
</dbReference>
<dbReference type="GO" id="GO:0007165">
    <property type="term" value="P:signal transduction"/>
    <property type="evidence" value="ECO:0007669"/>
    <property type="project" value="TreeGrafter"/>
</dbReference>
<evidence type="ECO:0000256" key="1">
    <source>
        <dbReference type="ARBA" id="ARBA00004370"/>
    </source>
</evidence>
<keyword evidence="2 5" id="KW-0812">Transmembrane</keyword>
<feature type="transmembrane region" description="Helical" evidence="5">
    <location>
        <begin position="1022"/>
        <end position="1040"/>
    </location>
</feature>
<feature type="transmembrane region" description="Helical" evidence="5">
    <location>
        <begin position="909"/>
        <end position="931"/>
    </location>
</feature>
<dbReference type="InterPro" id="IPR028082">
    <property type="entry name" value="Peripla_BP_I"/>
</dbReference>
<dbReference type="GO" id="GO:0017046">
    <property type="term" value="F:peptide hormone binding"/>
    <property type="evidence" value="ECO:0007669"/>
    <property type="project" value="TreeGrafter"/>
</dbReference>
<gene>
    <name evidence="7" type="ORF">BSTOLATCC_MIC57211</name>
</gene>
<dbReference type="GO" id="GO:0038023">
    <property type="term" value="F:signaling receptor activity"/>
    <property type="evidence" value="ECO:0007669"/>
    <property type="project" value="TreeGrafter"/>
</dbReference>
<reference evidence="7" key="1">
    <citation type="submission" date="2021-09" db="EMBL/GenBank/DDBJ databases">
        <authorList>
            <consortium name="AG Swart"/>
            <person name="Singh M."/>
            <person name="Singh A."/>
            <person name="Seah K."/>
            <person name="Emmerich C."/>
        </authorList>
    </citation>
    <scope>NUCLEOTIDE SEQUENCE</scope>
    <source>
        <strain evidence="7">ATCC30299</strain>
    </source>
</reference>
<dbReference type="AlphaFoldDB" id="A0AAU9K4I2"/>
<keyword evidence="3 5" id="KW-1133">Transmembrane helix</keyword>
<sequence length="1149" mass="130387">MSITKDLVINFDYHKFLWKLFLFVCLLDSFNCLEIIVIYEKSNSSINKQCVLSFFAEASSLVEWYNCEYSEATTCLSSYENAVLVLDLTDRIETQYFLSELCKEREIPHLVFENKLNYSDKWTFSVKPSPLKEINAFIAVLRYFGWTQGLVIYDGFQDFVKENHDKYSEKLNFLAIEPEASISELVNRIITPLGETLYYIFLKTAESLKLQSILTTTKLLASGNGIIFDQKSSYQCIIDGALIITAKGQELISSDEEYIKSAMGNVIYYLLSHIKTENSMEVYFWLNSLMESQRSINEFSLVNIQDGQRVIVGEIINESLYLFSNFIFPDNSTEIPRSAKKVLKLSIEVGSSNPSGPPIALGKVGGYGSYAACDIINGQSSGLLNNFQVEMFNFDCGTSIYNNTYANACYLKDKDKFGLGHVAAWSSVMVIGSMKSFKQLNLTFPIVSASNLDASLNSTTIFPMYMRVTASFSYMYSLVPIFIRALGWEKVAVIYQNDTWGLSGYHYLTQGIKNHHISLVNPENTRAIPPSLDRNGVKEYSSLLQGIIDSQARFLISILLYPTAYYIFEEFYDLGLRQGDLVIFTTVSDLTTFSAYDYAFSYKILEIAVPIITIYGQCWVGPLGEKALTQISKSYGGLINSYSCFYFDSVYLIAYALDFMINRGLDYTDPDKLQKTMRNQQFYGCTGQVNIEKGSNDRIIQSFEIVANKLGDNGNITTYIMGYFRPQSTQLITIQEPMIYTDGSTTKPADLRNSNNECPFPSRLARTFAKGRALAFGICFAVALISLIITIYIWKKWWKFSIEPLTIKEEICVQDVILAGTIIIEFFQFSSMGPDFSAIDSTYADISDSFSLSLDHILRLRNGVFWIVANAVFASIGLWVILCSVVLFRLDEKFPMSFVFRNLGTLSDYLMPILGDLCFIPFISVCLDIFLCDQSIGDNFTDSFLAADCYYFCWKDEHLVYAVFSIIALIAYEPLAVFCRPLWQELQPILHVKAVPLFLMVKTMVQIALIVMNKTVKRAQSILHGILFLIVMSFYIIFLFKFKPYNYARFSWWQTLILIAVLWLSFLSVIEQSIGGNQIILISILCFGFIIIGLLGLYVQHKKYPSLLFRKKGQDTSSLFVFAFSFGKHSKLALSKIVSSSKIGMGSWK</sequence>
<name>A0AAU9K4I2_9CILI</name>
<dbReference type="Gene3D" id="3.40.50.2300">
    <property type="match status" value="3"/>
</dbReference>
<dbReference type="EMBL" id="CAJZBQ010000055">
    <property type="protein sequence ID" value="CAG9332926.1"/>
    <property type="molecule type" value="Genomic_DNA"/>
</dbReference>
<evidence type="ECO:0000256" key="3">
    <source>
        <dbReference type="ARBA" id="ARBA00022989"/>
    </source>
</evidence>
<feature type="transmembrane region" description="Helical" evidence="5">
    <location>
        <begin position="1076"/>
        <end position="1099"/>
    </location>
</feature>
<dbReference type="Proteomes" id="UP001162131">
    <property type="component" value="Unassembled WGS sequence"/>
</dbReference>
<proteinExistence type="predicted"/>
<dbReference type="SUPFAM" id="SSF53822">
    <property type="entry name" value="Periplasmic binding protein-like I"/>
    <property type="match status" value="1"/>
</dbReference>
<feature type="transmembrane region" description="Helical" evidence="5">
    <location>
        <begin position="864"/>
        <end position="888"/>
    </location>
</feature>
<evidence type="ECO:0000256" key="2">
    <source>
        <dbReference type="ARBA" id="ARBA00022692"/>
    </source>
</evidence>
<keyword evidence="8" id="KW-1185">Reference proteome</keyword>
<dbReference type="PANTHER" id="PTHR44755">
    <property type="entry name" value="NATRIURETIC PEPTIDE RECEPTOR 3-RELATED"/>
    <property type="match status" value="1"/>
</dbReference>
<accession>A0AAU9K4I2</accession>
<dbReference type="Pfam" id="PF01094">
    <property type="entry name" value="ANF_receptor"/>
    <property type="match status" value="1"/>
</dbReference>
<evidence type="ECO:0000259" key="6">
    <source>
        <dbReference type="Pfam" id="PF01094"/>
    </source>
</evidence>
<evidence type="ECO:0000313" key="7">
    <source>
        <dbReference type="EMBL" id="CAG9332926.1"/>
    </source>
</evidence>
<feature type="transmembrane region" description="Helical" evidence="5">
    <location>
        <begin position="959"/>
        <end position="978"/>
    </location>
</feature>
<evidence type="ECO:0000256" key="4">
    <source>
        <dbReference type="ARBA" id="ARBA00023136"/>
    </source>
</evidence>
<dbReference type="PANTHER" id="PTHR44755:SF11">
    <property type="entry name" value="ATRIAL NATRIURETIC PEPTIDE RECEPTOR 3 ISOFORM X1"/>
    <property type="match status" value="1"/>
</dbReference>
<comment type="caution">
    <text evidence="7">The sequence shown here is derived from an EMBL/GenBank/DDBJ whole genome shotgun (WGS) entry which is preliminary data.</text>
</comment>
<dbReference type="InterPro" id="IPR052612">
    <property type="entry name" value="ANP_Clearance_Receptor"/>
</dbReference>
<protein>
    <recommendedName>
        <fullName evidence="6">Receptor ligand binding region domain-containing protein</fullName>
    </recommendedName>
</protein>
<feature type="transmembrane region" description="Helical" evidence="5">
    <location>
        <begin position="773"/>
        <end position="794"/>
    </location>
</feature>
<feature type="transmembrane region" description="Helical" evidence="5">
    <location>
        <begin position="990"/>
        <end position="1010"/>
    </location>
</feature>
<feature type="domain" description="Receptor ligand binding region" evidence="6">
    <location>
        <begin position="372"/>
        <end position="706"/>
    </location>
</feature>